<keyword evidence="2" id="KW-1185">Reference proteome</keyword>
<evidence type="ECO:0000313" key="2">
    <source>
        <dbReference type="Proteomes" id="UP000267400"/>
    </source>
</evidence>
<dbReference type="EMBL" id="RXNS01000036">
    <property type="protein sequence ID" value="RTQ97196.1"/>
    <property type="molecule type" value="Genomic_DNA"/>
</dbReference>
<reference evidence="1 2" key="1">
    <citation type="submission" date="2018-12" db="EMBL/GenBank/DDBJ databases">
        <authorList>
            <person name="Yu L."/>
        </authorList>
    </citation>
    <scope>NUCLEOTIDE SEQUENCE [LARGE SCALE GENOMIC DNA]</scope>
    <source>
        <strain evidence="1 2">11S</strain>
    </source>
</reference>
<gene>
    <name evidence="1" type="ORF">EKG36_20295</name>
</gene>
<dbReference type="OrthoDB" id="5077820at2"/>
<dbReference type="Proteomes" id="UP000267400">
    <property type="component" value="Unassembled WGS sequence"/>
</dbReference>
<sequence length="421" mass="48420">MSSNQAARKKLITYFFVSHKNAIQGLRFKMSEILLDRKSNCYSIVAIFSLKDYLNLVAHSYNEGGGLEGQRKAITTKSARRIRNRMVEDFVNGAVLPPVVIGIASKDLYGVVNESPEEFSLEDGLRGVNEEEIAIIDGMQRTTAMYDAYLKATDEKVREKLSERKIRVEFWVARETSSLIYRMLVLNTGQVPWNLRRQIEVIMRPLKTEIEREVPGINLIGIDENEYRKNPGNFQADRVLELYLIFASRTEKIDAKEQVAEEYARLDIIETSSRESVISMFCELLKRVVRFDYILWGMEKESGGRFREGKDFLNSQPVLASLVSVFSQFMLGRPGWDNDSEKVRKKEAELYGSFDGFLGALENQSPEGLREFMEFDTVNEMISKMRGGKVGDMERDFFRGAFRVLLEERFTVPNMGVCWRS</sequence>
<dbReference type="RefSeq" id="WP_126487095.1">
    <property type="nucleotide sequence ID" value="NZ_RXNS01000036.1"/>
</dbReference>
<protein>
    <recommendedName>
        <fullName evidence="3">DUF262 domain-containing protein</fullName>
    </recommendedName>
</protein>
<organism evidence="1 2">
    <name type="scientific">Halomonas nitroreducens</name>
    <dbReference type="NCBI Taxonomy" id="447425"/>
    <lineage>
        <taxon>Bacteria</taxon>
        <taxon>Pseudomonadati</taxon>
        <taxon>Pseudomonadota</taxon>
        <taxon>Gammaproteobacteria</taxon>
        <taxon>Oceanospirillales</taxon>
        <taxon>Halomonadaceae</taxon>
        <taxon>Halomonas</taxon>
    </lineage>
</organism>
<evidence type="ECO:0000313" key="1">
    <source>
        <dbReference type="EMBL" id="RTQ97196.1"/>
    </source>
</evidence>
<accession>A0A3S0HP87</accession>
<name>A0A3S0HP87_9GAMM</name>
<dbReference type="AlphaFoldDB" id="A0A3S0HP87"/>
<evidence type="ECO:0008006" key="3">
    <source>
        <dbReference type="Google" id="ProtNLM"/>
    </source>
</evidence>
<proteinExistence type="predicted"/>
<comment type="caution">
    <text evidence="1">The sequence shown here is derived from an EMBL/GenBank/DDBJ whole genome shotgun (WGS) entry which is preliminary data.</text>
</comment>